<sequence>MVQSAMRHSLEVLREEAIQLVQQGYLQRNQPIYLLSRYLPPQIWTCLEYVLEEHNFLLRDRIGDLINQERWEND</sequence>
<gene>
    <name evidence="1" type="ORF">C7H19_08935</name>
</gene>
<keyword evidence="2" id="KW-1185">Reference proteome</keyword>
<evidence type="ECO:0000313" key="1">
    <source>
        <dbReference type="EMBL" id="PSF37669.1"/>
    </source>
</evidence>
<dbReference type="InterPro" id="IPR025477">
    <property type="entry name" value="DUF4327"/>
</dbReference>
<name>A0A2T1LZ32_9CHRO</name>
<dbReference type="Pfam" id="PF14217">
    <property type="entry name" value="DUF4327"/>
    <property type="match status" value="1"/>
</dbReference>
<reference evidence="1 2" key="1">
    <citation type="submission" date="2018-03" db="EMBL/GenBank/DDBJ databases">
        <title>The ancient ancestry and fast evolution of plastids.</title>
        <authorList>
            <person name="Moore K.R."/>
            <person name="Magnabosco C."/>
            <person name="Momper L."/>
            <person name="Gold D.A."/>
            <person name="Bosak T."/>
            <person name="Fournier G.P."/>
        </authorList>
    </citation>
    <scope>NUCLEOTIDE SEQUENCE [LARGE SCALE GENOMIC DNA]</scope>
    <source>
        <strain evidence="1 2">CCALA 016</strain>
    </source>
</reference>
<dbReference type="RefSeq" id="WP_106456534.1">
    <property type="nucleotide sequence ID" value="NZ_PXOH01000007.1"/>
</dbReference>
<dbReference type="EMBL" id="PXOH01000007">
    <property type="protein sequence ID" value="PSF37669.1"/>
    <property type="molecule type" value="Genomic_DNA"/>
</dbReference>
<accession>A0A2T1LZ32</accession>
<protein>
    <submittedName>
        <fullName evidence="1">DUF4327 domain-containing protein</fullName>
    </submittedName>
</protein>
<proteinExistence type="predicted"/>
<dbReference type="OrthoDB" id="582639at2"/>
<comment type="caution">
    <text evidence="1">The sequence shown here is derived from an EMBL/GenBank/DDBJ whole genome shotgun (WGS) entry which is preliminary data.</text>
</comment>
<organism evidence="1 2">
    <name type="scientific">Aphanothece hegewaldii CCALA 016</name>
    <dbReference type="NCBI Taxonomy" id="2107694"/>
    <lineage>
        <taxon>Bacteria</taxon>
        <taxon>Bacillati</taxon>
        <taxon>Cyanobacteriota</taxon>
        <taxon>Cyanophyceae</taxon>
        <taxon>Oscillatoriophycideae</taxon>
        <taxon>Chroococcales</taxon>
        <taxon>Aphanothecaceae</taxon>
        <taxon>Aphanothece</taxon>
    </lineage>
</organism>
<reference evidence="1 2" key="2">
    <citation type="submission" date="2018-03" db="EMBL/GenBank/DDBJ databases">
        <authorList>
            <person name="Keele B.F."/>
        </authorList>
    </citation>
    <scope>NUCLEOTIDE SEQUENCE [LARGE SCALE GENOMIC DNA]</scope>
    <source>
        <strain evidence="1 2">CCALA 016</strain>
    </source>
</reference>
<dbReference type="Proteomes" id="UP000239001">
    <property type="component" value="Unassembled WGS sequence"/>
</dbReference>
<evidence type="ECO:0000313" key="2">
    <source>
        <dbReference type="Proteomes" id="UP000239001"/>
    </source>
</evidence>
<dbReference type="AlphaFoldDB" id="A0A2T1LZ32"/>